<feature type="domain" description="Acyl-CoA thioesterase-like C-terminal" evidence="4">
    <location>
        <begin position="157"/>
        <end position="289"/>
    </location>
</feature>
<evidence type="ECO:0000256" key="2">
    <source>
        <dbReference type="ARBA" id="ARBA00022801"/>
    </source>
</evidence>
<dbReference type="GO" id="GO:0006637">
    <property type="term" value="P:acyl-CoA metabolic process"/>
    <property type="evidence" value="ECO:0007669"/>
    <property type="project" value="InterPro"/>
</dbReference>
<dbReference type="PANTHER" id="PTHR11066:SF48">
    <property type="entry name" value="ACYL-COA THIOESTERASE II"/>
    <property type="match status" value="1"/>
</dbReference>
<gene>
    <name evidence="5" type="ORF">QR680_001280</name>
</gene>
<dbReference type="GO" id="GO:0005782">
    <property type="term" value="C:peroxisomal matrix"/>
    <property type="evidence" value="ECO:0007669"/>
    <property type="project" value="UniProtKB-SubCell"/>
</dbReference>
<evidence type="ECO:0000313" key="6">
    <source>
        <dbReference type="Proteomes" id="UP001175271"/>
    </source>
</evidence>
<evidence type="ECO:0000313" key="5">
    <source>
        <dbReference type="EMBL" id="KAK0395442.1"/>
    </source>
</evidence>
<dbReference type="GO" id="GO:0009062">
    <property type="term" value="P:fatty acid catabolic process"/>
    <property type="evidence" value="ECO:0007669"/>
    <property type="project" value="TreeGrafter"/>
</dbReference>
<dbReference type="Pfam" id="PF13622">
    <property type="entry name" value="4HBT_3"/>
    <property type="match status" value="1"/>
</dbReference>
<evidence type="ECO:0000256" key="1">
    <source>
        <dbReference type="ARBA" id="ARBA00006538"/>
    </source>
</evidence>
<comment type="caution">
    <text evidence="5">The sequence shown here is derived from an EMBL/GenBank/DDBJ whole genome shotgun (WGS) entry which is preliminary data.</text>
</comment>
<keyword evidence="2" id="KW-0378">Hydrolase</keyword>
<name>A0AA39H0E7_9BILA</name>
<dbReference type="InterPro" id="IPR049450">
    <property type="entry name" value="ACOT8-like_C"/>
</dbReference>
<protein>
    <submittedName>
        <fullName evidence="5">Uncharacterized protein</fullName>
    </submittedName>
</protein>
<reference evidence="5" key="1">
    <citation type="submission" date="2023-06" db="EMBL/GenBank/DDBJ databases">
        <title>Genomic analysis of the entomopathogenic nematode Steinernema hermaphroditum.</title>
        <authorList>
            <person name="Schwarz E.M."/>
            <person name="Heppert J.K."/>
            <person name="Baniya A."/>
            <person name="Schwartz H.T."/>
            <person name="Tan C.-H."/>
            <person name="Antoshechkin I."/>
            <person name="Sternberg P.W."/>
            <person name="Goodrich-Blair H."/>
            <person name="Dillman A.R."/>
        </authorList>
    </citation>
    <scope>NUCLEOTIDE SEQUENCE</scope>
    <source>
        <strain evidence="5">PS9179</strain>
        <tissue evidence="5">Whole animal</tissue>
    </source>
</reference>
<dbReference type="PANTHER" id="PTHR11066">
    <property type="entry name" value="ACYL-COA THIOESTERASE"/>
    <property type="match status" value="1"/>
</dbReference>
<dbReference type="InterPro" id="IPR029069">
    <property type="entry name" value="HotDog_dom_sf"/>
</dbReference>
<dbReference type="Gene3D" id="2.40.160.210">
    <property type="entry name" value="Acyl-CoA thioesterase, double hotdog domain"/>
    <property type="match status" value="1"/>
</dbReference>
<dbReference type="InterPro" id="IPR042171">
    <property type="entry name" value="Acyl-CoA_hotdog"/>
</dbReference>
<dbReference type="Pfam" id="PF20789">
    <property type="entry name" value="4HBT_3C"/>
    <property type="match status" value="1"/>
</dbReference>
<keyword evidence="6" id="KW-1185">Reference proteome</keyword>
<evidence type="ECO:0000259" key="4">
    <source>
        <dbReference type="Pfam" id="PF20789"/>
    </source>
</evidence>
<dbReference type="InterPro" id="IPR003703">
    <property type="entry name" value="Acyl_CoA_thio"/>
</dbReference>
<accession>A0AA39H0E7</accession>
<dbReference type="EMBL" id="JAUCMV010000005">
    <property type="protein sequence ID" value="KAK0395442.1"/>
    <property type="molecule type" value="Genomic_DNA"/>
</dbReference>
<dbReference type="Proteomes" id="UP001175271">
    <property type="component" value="Unassembled WGS sequence"/>
</dbReference>
<comment type="similarity">
    <text evidence="1">Belongs to the C/M/P thioester hydrolase family.</text>
</comment>
<proteinExistence type="inferred from homology"/>
<dbReference type="GO" id="GO:0047617">
    <property type="term" value="F:fatty acyl-CoA hydrolase activity"/>
    <property type="evidence" value="ECO:0007669"/>
    <property type="project" value="InterPro"/>
</dbReference>
<dbReference type="InterPro" id="IPR049449">
    <property type="entry name" value="TesB_ACOT8-like_N"/>
</dbReference>
<organism evidence="5 6">
    <name type="scientific">Steinernema hermaphroditum</name>
    <dbReference type="NCBI Taxonomy" id="289476"/>
    <lineage>
        <taxon>Eukaryota</taxon>
        <taxon>Metazoa</taxon>
        <taxon>Ecdysozoa</taxon>
        <taxon>Nematoda</taxon>
        <taxon>Chromadorea</taxon>
        <taxon>Rhabditida</taxon>
        <taxon>Tylenchina</taxon>
        <taxon>Panagrolaimomorpha</taxon>
        <taxon>Strongyloidoidea</taxon>
        <taxon>Steinernematidae</taxon>
        <taxon>Steinernema</taxon>
    </lineage>
</organism>
<evidence type="ECO:0000259" key="3">
    <source>
        <dbReference type="Pfam" id="PF13622"/>
    </source>
</evidence>
<dbReference type="AlphaFoldDB" id="A0AA39H0E7"/>
<dbReference type="SUPFAM" id="SSF54637">
    <property type="entry name" value="Thioesterase/thiol ester dehydrase-isomerase"/>
    <property type="match status" value="2"/>
</dbReference>
<sequence length="294" mass="33340">MSRTERSMSAVFSPIRLGRNRVRFNAPHLGGAKVSRVFGGQIASQIVQAVKLVNHNCLVLTVKVNFVAPGHTAQPIEVHVEMIPESDFAVAHVFQEERQIATSKIRFGDANDLLSESVYSMNGVKSPLSHEPHEKHLKTIEEHHPWQFLNLLVKNGFFEIRPVDIRHITSQPMDRKALQVWCKIGKVYRNDEEVANIDGVSIVIMISDYLVAVAAHINLLTYHQEHEFGIGASLNHMVTFHELNDVDPMGWYLYNSSCEIHSNNRYMIDAQIFDVRGRCILSSVQEGYMSRAEI</sequence>
<feature type="domain" description="Acyl-CoA thioesterase-like N-terminal HotDog" evidence="3">
    <location>
        <begin position="36"/>
        <end position="83"/>
    </location>
</feature>